<reference evidence="2 3" key="1">
    <citation type="journal article" date="2023" name="bioRxiv">
        <title>Conserved and derived expression patterns and positive selection on dental genes reveal complex evolutionary context of ever-growing rodent molars.</title>
        <authorList>
            <person name="Calamari Z.T."/>
            <person name="Song A."/>
            <person name="Cohen E."/>
            <person name="Akter M."/>
            <person name="Roy R.D."/>
            <person name="Hallikas O."/>
            <person name="Christensen M.M."/>
            <person name="Li P."/>
            <person name="Marangoni P."/>
            <person name="Jernvall J."/>
            <person name="Klein O.D."/>
        </authorList>
    </citation>
    <scope>NUCLEOTIDE SEQUENCE [LARGE SCALE GENOMIC DNA]</scope>
    <source>
        <strain evidence="2">V071</strain>
    </source>
</reference>
<dbReference type="Proteomes" id="UP001488838">
    <property type="component" value="Unassembled WGS sequence"/>
</dbReference>
<dbReference type="EMBL" id="JBBHLL010000180">
    <property type="protein sequence ID" value="KAK7811184.1"/>
    <property type="molecule type" value="Genomic_DNA"/>
</dbReference>
<feature type="region of interest" description="Disordered" evidence="1">
    <location>
        <begin position="59"/>
        <end position="114"/>
    </location>
</feature>
<evidence type="ECO:0000256" key="1">
    <source>
        <dbReference type="SAM" id="MobiDB-lite"/>
    </source>
</evidence>
<comment type="caution">
    <text evidence="2">The sequence shown here is derived from an EMBL/GenBank/DDBJ whole genome shotgun (WGS) entry which is preliminary data.</text>
</comment>
<evidence type="ECO:0000313" key="3">
    <source>
        <dbReference type="Proteomes" id="UP001488838"/>
    </source>
</evidence>
<feature type="compositionally biased region" description="Acidic residues" evidence="1">
    <location>
        <begin position="60"/>
        <end position="74"/>
    </location>
</feature>
<dbReference type="AlphaFoldDB" id="A0AAW0IAG2"/>
<proteinExistence type="predicted"/>
<evidence type="ECO:0000313" key="2">
    <source>
        <dbReference type="EMBL" id="KAK7811184.1"/>
    </source>
</evidence>
<organism evidence="2 3">
    <name type="scientific">Myodes glareolus</name>
    <name type="common">Bank vole</name>
    <name type="synonym">Clethrionomys glareolus</name>
    <dbReference type="NCBI Taxonomy" id="447135"/>
    <lineage>
        <taxon>Eukaryota</taxon>
        <taxon>Metazoa</taxon>
        <taxon>Chordata</taxon>
        <taxon>Craniata</taxon>
        <taxon>Vertebrata</taxon>
        <taxon>Euteleostomi</taxon>
        <taxon>Mammalia</taxon>
        <taxon>Eutheria</taxon>
        <taxon>Euarchontoglires</taxon>
        <taxon>Glires</taxon>
        <taxon>Rodentia</taxon>
        <taxon>Myomorpha</taxon>
        <taxon>Muroidea</taxon>
        <taxon>Cricetidae</taxon>
        <taxon>Arvicolinae</taxon>
        <taxon>Myodes</taxon>
    </lineage>
</organism>
<feature type="compositionally biased region" description="Polar residues" evidence="1">
    <location>
        <begin position="78"/>
        <end position="103"/>
    </location>
</feature>
<feature type="non-terminal residue" evidence="2">
    <location>
        <position position="1"/>
    </location>
</feature>
<sequence length="114" mass="12972">HLFTLKLQLEHSVTFIVDFKCSVADNGKPPTLVTSMIDYNMPITMAYMKHMKLQLLNSQQDEDESSIESDEFDMSDSTRMSAVNSDLSSNLEERMQSPQTLHGQQDGKPFILNK</sequence>
<gene>
    <name evidence="2" type="ORF">U0070_004727</name>
</gene>
<name>A0AAW0IAG2_MYOGA</name>
<keyword evidence="3" id="KW-1185">Reference proteome</keyword>
<accession>A0AAW0IAG2</accession>
<protein>
    <submittedName>
        <fullName evidence="2">Uncharacterized protein</fullName>
    </submittedName>
</protein>